<dbReference type="OrthoDB" id="345840at2"/>
<dbReference type="GO" id="GO:0016787">
    <property type="term" value="F:hydrolase activity"/>
    <property type="evidence" value="ECO:0007669"/>
    <property type="project" value="TreeGrafter"/>
</dbReference>
<keyword evidence="4 6" id="KW-1133">Transmembrane helix</keyword>
<proteinExistence type="inferred from homology"/>
<keyword evidence="5 6" id="KW-0472">Membrane</keyword>
<feature type="transmembrane region" description="Helical" evidence="6">
    <location>
        <begin position="97"/>
        <end position="114"/>
    </location>
</feature>
<accession>A0A1M4TAK0</accession>
<dbReference type="GO" id="GO:0016020">
    <property type="term" value="C:membrane"/>
    <property type="evidence" value="ECO:0007669"/>
    <property type="project" value="UniProtKB-SubCell"/>
</dbReference>
<reference evidence="8" key="1">
    <citation type="submission" date="2016-11" db="EMBL/GenBank/DDBJ databases">
        <authorList>
            <person name="Varghese N."/>
            <person name="Submissions S."/>
        </authorList>
    </citation>
    <scope>NUCLEOTIDE SEQUENCE [LARGE SCALE GENOMIC DNA]</scope>
    <source>
        <strain evidence="8">DSM 100566</strain>
    </source>
</reference>
<feature type="transmembrane region" description="Helical" evidence="6">
    <location>
        <begin position="38"/>
        <end position="58"/>
    </location>
</feature>
<evidence type="ECO:0000256" key="3">
    <source>
        <dbReference type="ARBA" id="ARBA00022692"/>
    </source>
</evidence>
<evidence type="ECO:0000256" key="4">
    <source>
        <dbReference type="ARBA" id="ARBA00022989"/>
    </source>
</evidence>
<protein>
    <submittedName>
        <fullName evidence="7">Uncharacterized membrane protein YhhN</fullName>
    </submittedName>
</protein>
<gene>
    <name evidence="7" type="ORF">SAMN05444273_101355</name>
</gene>
<evidence type="ECO:0000256" key="1">
    <source>
        <dbReference type="ARBA" id="ARBA00004141"/>
    </source>
</evidence>
<dbReference type="InterPro" id="IPR012506">
    <property type="entry name" value="TMEM86B-like"/>
</dbReference>
<dbReference type="EMBL" id="FQUV01000001">
    <property type="protein sequence ID" value="SHE41374.1"/>
    <property type="molecule type" value="Genomic_DNA"/>
</dbReference>
<evidence type="ECO:0000256" key="6">
    <source>
        <dbReference type="SAM" id="Phobius"/>
    </source>
</evidence>
<evidence type="ECO:0000256" key="5">
    <source>
        <dbReference type="ARBA" id="ARBA00023136"/>
    </source>
</evidence>
<dbReference type="Pfam" id="PF07947">
    <property type="entry name" value="YhhN"/>
    <property type="match status" value="1"/>
</dbReference>
<dbReference type="PANTHER" id="PTHR31885">
    <property type="entry name" value="GH04784P"/>
    <property type="match status" value="1"/>
</dbReference>
<comment type="similarity">
    <text evidence="2">Belongs to the TMEM86 family.</text>
</comment>
<dbReference type="RefSeq" id="WP_073139590.1">
    <property type="nucleotide sequence ID" value="NZ_FQUV01000001.1"/>
</dbReference>
<dbReference type="Proteomes" id="UP000184144">
    <property type="component" value="Unassembled WGS sequence"/>
</dbReference>
<dbReference type="PANTHER" id="PTHR31885:SF6">
    <property type="entry name" value="GH04784P"/>
    <property type="match status" value="1"/>
</dbReference>
<feature type="transmembrane region" description="Helical" evidence="6">
    <location>
        <begin position="70"/>
        <end position="91"/>
    </location>
</feature>
<evidence type="ECO:0000313" key="8">
    <source>
        <dbReference type="Proteomes" id="UP000184144"/>
    </source>
</evidence>
<feature type="transmembrane region" description="Helical" evidence="6">
    <location>
        <begin position="121"/>
        <end position="140"/>
    </location>
</feature>
<keyword evidence="8" id="KW-1185">Reference proteome</keyword>
<name>A0A1M4TAK0_9RHOB</name>
<organism evidence="7 8">
    <name type="scientific">Litoreibacter ascidiaceicola</name>
    <dbReference type="NCBI Taxonomy" id="1486859"/>
    <lineage>
        <taxon>Bacteria</taxon>
        <taxon>Pseudomonadati</taxon>
        <taxon>Pseudomonadota</taxon>
        <taxon>Alphaproteobacteria</taxon>
        <taxon>Rhodobacterales</taxon>
        <taxon>Roseobacteraceae</taxon>
        <taxon>Litoreibacter</taxon>
    </lineage>
</organism>
<sequence length="195" mass="20852">MLFIVSALCAAVYGGYYCYRDPHWIGGLVKTASTAILALAAIASLQFGLALALALSSAGDFALSRKGERWFIGGLVSFALAHAVYIALLAGAGMPPVLVMLVLAGLALSSLWWLLPYTGALRIPVAIYVVLITGMGMAAWGHDNWLLRLGASLFIASDVVLAWHLFRAKTPFAPRQITLWTFYYTGQVALMAGLS</sequence>
<evidence type="ECO:0000256" key="2">
    <source>
        <dbReference type="ARBA" id="ARBA00007375"/>
    </source>
</evidence>
<keyword evidence="3 6" id="KW-0812">Transmembrane</keyword>
<feature type="transmembrane region" description="Helical" evidence="6">
    <location>
        <begin position="146"/>
        <end position="166"/>
    </location>
</feature>
<comment type="subcellular location">
    <subcellularLocation>
        <location evidence="1">Membrane</location>
        <topology evidence="1">Multi-pass membrane protein</topology>
    </subcellularLocation>
</comment>
<dbReference type="AlphaFoldDB" id="A0A1M4TAK0"/>
<evidence type="ECO:0000313" key="7">
    <source>
        <dbReference type="EMBL" id="SHE41374.1"/>
    </source>
</evidence>
<dbReference type="STRING" id="1486859.SAMN05444273_101355"/>